<reference evidence="3" key="1">
    <citation type="submission" date="2016-10" db="EMBL/GenBank/DDBJ databases">
        <authorList>
            <person name="Varghese N."/>
            <person name="Submissions S."/>
        </authorList>
    </citation>
    <scope>NUCLEOTIDE SEQUENCE [LARGE SCALE GENOMIC DNA]</scope>
    <source>
        <strain evidence="3">IMMIB L-1606</strain>
    </source>
</reference>
<evidence type="ECO:0000313" key="2">
    <source>
        <dbReference type="EMBL" id="SDT62482.1"/>
    </source>
</evidence>
<organism evidence="2 3">
    <name type="scientific">Pseudarthrobacter equi</name>
    <dbReference type="NCBI Taxonomy" id="728066"/>
    <lineage>
        <taxon>Bacteria</taxon>
        <taxon>Bacillati</taxon>
        <taxon>Actinomycetota</taxon>
        <taxon>Actinomycetes</taxon>
        <taxon>Micrococcales</taxon>
        <taxon>Micrococcaceae</taxon>
        <taxon>Pseudarthrobacter</taxon>
    </lineage>
</organism>
<keyword evidence="2" id="KW-0418">Kinase</keyword>
<evidence type="ECO:0000256" key="1">
    <source>
        <dbReference type="ARBA" id="ARBA00006479"/>
    </source>
</evidence>
<keyword evidence="2" id="KW-0808">Transferase</keyword>
<dbReference type="PANTHER" id="PTHR18964:SF146">
    <property type="entry name" value="POLYPHOSPHATE GLUCOKINASE"/>
    <property type="match status" value="1"/>
</dbReference>
<name>A0A1H2BWN1_9MICC</name>
<evidence type="ECO:0000313" key="3">
    <source>
        <dbReference type="Proteomes" id="UP000198751"/>
    </source>
</evidence>
<dbReference type="AlphaFoldDB" id="A0A1H2BWN1"/>
<proteinExistence type="inferred from homology"/>
<protein>
    <submittedName>
        <fullName evidence="2">Polyphosphate glucokinase</fullName>
    </submittedName>
</protein>
<sequence>MGFGLGIDVGGTWIKGAAVNLDSGIPAGAVRRLRTPAGGTVEAVADTLDRLLSELETQAPLTPARPIGVAIPSIVRNGVAASAANMDRSWVGLDVRSFLEVRLGRAVCVVNDADAAGLAEVRYGAGQDVPGTVLVLTLGTGIGSALIAGGRLVPNLELGHLEVGGCKAESRASAVARENEGLGWPEYAVRLQQYLQHVEFLFSPDLIILGGGISACSSEFLPRLSLRTPVVPAGLENSAGVVGAALYAAAGREAPALP</sequence>
<dbReference type="CDD" id="cd24058">
    <property type="entry name" value="ASKHA_NBD_ROK_PPGK"/>
    <property type="match status" value="1"/>
</dbReference>
<dbReference type="Gene3D" id="3.30.420.40">
    <property type="match status" value="2"/>
</dbReference>
<dbReference type="EMBL" id="LT629779">
    <property type="protein sequence ID" value="SDT62482.1"/>
    <property type="molecule type" value="Genomic_DNA"/>
</dbReference>
<dbReference type="Proteomes" id="UP000198751">
    <property type="component" value="Chromosome I"/>
</dbReference>
<gene>
    <name evidence="2" type="ORF">SAMN04489743_4040</name>
</gene>
<dbReference type="SUPFAM" id="SSF53067">
    <property type="entry name" value="Actin-like ATPase domain"/>
    <property type="match status" value="1"/>
</dbReference>
<dbReference type="OrthoDB" id="849313at2"/>
<dbReference type="InterPro" id="IPR043129">
    <property type="entry name" value="ATPase_NBD"/>
</dbReference>
<dbReference type="InterPro" id="IPR000600">
    <property type="entry name" value="ROK"/>
</dbReference>
<dbReference type="PANTHER" id="PTHR18964">
    <property type="entry name" value="ROK (REPRESSOR, ORF, KINASE) FAMILY"/>
    <property type="match status" value="1"/>
</dbReference>
<dbReference type="Pfam" id="PF00480">
    <property type="entry name" value="ROK"/>
    <property type="match status" value="1"/>
</dbReference>
<dbReference type="GO" id="GO:0016301">
    <property type="term" value="F:kinase activity"/>
    <property type="evidence" value="ECO:0007669"/>
    <property type="project" value="UniProtKB-KW"/>
</dbReference>
<dbReference type="NCBIfam" id="NF045942">
    <property type="entry name" value="PolPhglucPhase"/>
    <property type="match status" value="1"/>
</dbReference>
<keyword evidence="3" id="KW-1185">Reference proteome</keyword>
<dbReference type="RefSeq" id="WP_091723600.1">
    <property type="nucleotide sequence ID" value="NZ_LT629779.1"/>
</dbReference>
<accession>A0A1H2BWN1</accession>
<comment type="similarity">
    <text evidence="1">Belongs to the ROK (NagC/XylR) family.</text>
</comment>